<keyword evidence="1" id="KW-0812">Transmembrane</keyword>
<feature type="transmembrane region" description="Helical" evidence="1">
    <location>
        <begin position="9"/>
        <end position="30"/>
    </location>
</feature>
<name>A0A431VVZ5_9BACI</name>
<dbReference type="RefSeq" id="WP_126410402.1">
    <property type="nucleotide sequence ID" value="NZ_RXNT01000019.1"/>
</dbReference>
<dbReference type="AlphaFoldDB" id="A0A431VVZ5"/>
<keyword evidence="1" id="KW-0472">Membrane</keyword>
<dbReference type="Proteomes" id="UP000271374">
    <property type="component" value="Unassembled WGS sequence"/>
</dbReference>
<gene>
    <name evidence="2" type="ORF">EKG37_19225</name>
</gene>
<dbReference type="EMBL" id="RXNT01000019">
    <property type="protein sequence ID" value="RTR27330.1"/>
    <property type="molecule type" value="Genomic_DNA"/>
</dbReference>
<reference evidence="2 3" key="1">
    <citation type="submission" date="2018-12" db="EMBL/GenBank/DDBJ databases">
        <title>Bacillus yapensis draft genome sequence.</title>
        <authorList>
            <person name="Yu L."/>
            <person name="Xu X."/>
            <person name="Tang X."/>
        </authorList>
    </citation>
    <scope>NUCLEOTIDE SEQUENCE [LARGE SCALE GENOMIC DNA]</scope>
    <source>
        <strain evidence="2 3">XXST-01</strain>
    </source>
</reference>
<evidence type="ECO:0000313" key="2">
    <source>
        <dbReference type="EMBL" id="RTR27330.1"/>
    </source>
</evidence>
<keyword evidence="3" id="KW-1185">Reference proteome</keyword>
<evidence type="ECO:0000256" key="1">
    <source>
        <dbReference type="SAM" id="Phobius"/>
    </source>
</evidence>
<proteinExistence type="predicted"/>
<keyword evidence="1" id="KW-1133">Transmembrane helix</keyword>
<evidence type="ECO:0000313" key="3">
    <source>
        <dbReference type="Proteomes" id="UP000271374"/>
    </source>
</evidence>
<protein>
    <submittedName>
        <fullName evidence="2">Uncharacterized protein</fullName>
    </submittedName>
</protein>
<organism evidence="2 3">
    <name type="scientific">Bacillus yapensis</name>
    <dbReference type="NCBI Taxonomy" id="2492960"/>
    <lineage>
        <taxon>Bacteria</taxon>
        <taxon>Bacillati</taxon>
        <taxon>Bacillota</taxon>
        <taxon>Bacilli</taxon>
        <taxon>Bacillales</taxon>
        <taxon>Bacillaceae</taxon>
        <taxon>Bacillus</taxon>
    </lineage>
</organism>
<sequence length="415" mass="45572">MKKITNEQGYALITVLLIIVIFMMLAFSFMGQAANSIKQNGVIEENSQSVALAEMGVIYFEHAVRALNTSVINEIKNYDENDENDEENCKLYQEQYEKLAICKMTNALNSITLSKSIEGKTDSLFSINSLVDDDDNVLKIIIFSTGKEKDKETTIKATLTIDYTQLILKEDEDNSENPVEEIIIGKIIPDPGDLSTCSKYREEFTNIICQVDGDANYGNQLEFEDSTFKVTGNLTVGNMNNEDINNSTLFIKGNMNAGNMNKLNNVNLHVGGAGTFGNFNGGGLIDSTIEIVGNATIGTMDLKNSKIFIRSKTVMGNINSMEDSIIYIDSDATIGGVNLNHESTICVNGQLTIGHINDHSNNTSKIYAKSTIPANKQGVITSLTAFDNSCGRNTDEGLPIIWGDAPVTTEEYEYQ</sequence>
<accession>A0A431VVZ5</accession>
<dbReference type="OrthoDB" id="2964362at2"/>
<comment type="caution">
    <text evidence="2">The sequence shown here is derived from an EMBL/GenBank/DDBJ whole genome shotgun (WGS) entry which is preliminary data.</text>
</comment>